<accession>A0A0E9LV66</accession>
<dbReference type="InterPro" id="IPR013783">
    <property type="entry name" value="Ig-like_fold"/>
</dbReference>
<dbReference type="GO" id="GO:0030247">
    <property type="term" value="F:polysaccharide binding"/>
    <property type="evidence" value="ECO:0007669"/>
    <property type="project" value="InterPro"/>
</dbReference>
<protein>
    <recommendedName>
        <fullName evidence="1">Surface glycan-binding protein B xyloglucan binding domain-containing protein</fullName>
    </recommendedName>
</protein>
<proteinExistence type="predicted"/>
<sequence length="701" mass="74600">MCLLVVGVAFTGCDEEDKADTNQMNTGAIALNAFGPSPAIRGGELRFIGTNLDKVTSIDLPGAEGITDITVVGNYEIRITIPQTAQPGLVVLNTPDGKITSKTPIGYSEPISISGIAPLALKAGEVLTIEGDYLNIVEEIIFADGIHVLKADFESQARAKIEVKVPMEAQSGKVIVSDGADLLSDGEEIPAWVYSEEELDVTLPEITAVTPNPLKAGGVLTITGVDFDLVHKVILPGGAEIVVEDATTSIVVEDTPADIKEGIITLVAFSGVEVESEALELVKPAIASLSATTVKNGAAFTISGTHLDLVTRAEFQNGSVDAADFVAHSAEAIELTLPLTSTDGAFVLHTASETSTSGEALTFVVPTLASFAPVEAKPNQSVVLTGTHLDLVSSVWLGDTEADISGQTETELTVTINVGSESGPITVLTVNGTEVNSSTDFTVLTNLPDISGYLQSKGVPGEILTIQGTDLLLIKELIFPDDIYATAYGSKSDTEIEVYVPEEVVTGMGTIRMITYEGEEGSLPEVFLGGTDPVQDASYVFFDFDTKGSWWGSYGAVESDPALMLSGNYFRINADLPGGWNDFFWRNGRNDFKTEDVTVADWVIKMDVNVLGDKSQDFKFRLNGSDGDFWAIIPGFENKGGWYTVTIPLTDFYDQDGTGTNQLPNVQNIDADFGLATQVPLEQSICASTIYALKENRSTLL</sequence>
<comment type="caution">
    <text evidence="2">The sequence shown here is derived from an EMBL/GenBank/DDBJ whole genome shotgun (WGS) entry which is preliminary data.</text>
</comment>
<dbReference type="SUPFAM" id="SSF81296">
    <property type="entry name" value="E set domains"/>
    <property type="match status" value="1"/>
</dbReference>
<dbReference type="AlphaFoldDB" id="A0A0E9LV66"/>
<name>A0A0E9LV66_9BACT</name>
<dbReference type="Gene3D" id="2.60.40.10">
    <property type="entry name" value="Immunoglobulins"/>
    <property type="match status" value="6"/>
</dbReference>
<dbReference type="InterPro" id="IPR014756">
    <property type="entry name" value="Ig_E-set"/>
</dbReference>
<evidence type="ECO:0000259" key="1">
    <source>
        <dbReference type="Pfam" id="PF18329"/>
    </source>
</evidence>
<organism evidence="2 3">
    <name type="scientific">Geofilum rubicundum JCM 15548</name>
    <dbReference type="NCBI Taxonomy" id="1236989"/>
    <lineage>
        <taxon>Bacteria</taxon>
        <taxon>Pseudomonadati</taxon>
        <taxon>Bacteroidota</taxon>
        <taxon>Bacteroidia</taxon>
        <taxon>Marinilabiliales</taxon>
        <taxon>Marinilabiliaceae</taxon>
        <taxon>Geofilum</taxon>
    </lineage>
</organism>
<dbReference type="EMBL" id="BAZW01000007">
    <property type="protein sequence ID" value="GAO29144.1"/>
    <property type="molecule type" value="Genomic_DNA"/>
</dbReference>
<dbReference type="CDD" id="cd00102">
    <property type="entry name" value="IPT"/>
    <property type="match status" value="1"/>
</dbReference>
<dbReference type="Pfam" id="PF18329">
    <property type="entry name" value="SGBP_B_XBD"/>
    <property type="match status" value="1"/>
</dbReference>
<reference evidence="2 3" key="1">
    <citation type="journal article" date="2015" name="Microbes Environ.">
        <title>Distribution and evolution of nitrogen fixation genes in the phylum bacteroidetes.</title>
        <authorList>
            <person name="Inoue J."/>
            <person name="Oshima K."/>
            <person name="Suda W."/>
            <person name="Sakamoto M."/>
            <person name="Iino T."/>
            <person name="Noda S."/>
            <person name="Hongoh Y."/>
            <person name="Hattori M."/>
            <person name="Ohkuma M."/>
        </authorList>
    </citation>
    <scope>NUCLEOTIDE SEQUENCE [LARGE SCALE GENOMIC DNA]</scope>
    <source>
        <strain evidence="2">JCM 15548</strain>
    </source>
</reference>
<dbReference type="STRING" id="1236989.JCM15548_11306"/>
<feature type="domain" description="Surface glycan-binding protein B xyloglucan binding" evidence="1">
    <location>
        <begin position="535"/>
        <end position="663"/>
    </location>
</feature>
<keyword evidence="3" id="KW-1185">Reference proteome</keyword>
<dbReference type="InterPro" id="IPR040475">
    <property type="entry name" value="SGBP_B_XBD"/>
</dbReference>
<gene>
    <name evidence="2" type="ORF">JCM15548_11306</name>
</gene>
<dbReference type="Proteomes" id="UP000032900">
    <property type="component" value="Unassembled WGS sequence"/>
</dbReference>
<evidence type="ECO:0000313" key="2">
    <source>
        <dbReference type="EMBL" id="GAO29144.1"/>
    </source>
</evidence>
<evidence type="ECO:0000313" key="3">
    <source>
        <dbReference type="Proteomes" id="UP000032900"/>
    </source>
</evidence>